<dbReference type="AlphaFoldDB" id="A0A5E4SIT0"/>
<keyword evidence="2" id="KW-0812">Transmembrane</keyword>
<protein>
    <submittedName>
        <fullName evidence="3">EscD/YscD/HrpQ family type III secretion system inner membrane ring protein</fullName>
    </submittedName>
</protein>
<name>A0A5E4SIT0_9BURK</name>
<dbReference type="EMBL" id="CABPSD010000002">
    <property type="protein sequence ID" value="VVD75195.1"/>
    <property type="molecule type" value="Genomic_DNA"/>
</dbReference>
<feature type="region of interest" description="Disordered" evidence="1">
    <location>
        <begin position="113"/>
        <end position="163"/>
    </location>
</feature>
<dbReference type="NCBIfam" id="TIGR02500">
    <property type="entry name" value="type_III_yscD"/>
    <property type="match status" value="1"/>
</dbReference>
<dbReference type="RefSeq" id="WP_150565602.1">
    <property type="nucleotide sequence ID" value="NZ_CABPSD010000002.1"/>
</dbReference>
<evidence type="ECO:0000313" key="4">
    <source>
        <dbReference type="Proteomes" id="UP000368474"/>
    </source>
</evidence>
<organism evidence="3 4">
    <name type="scientific">Pandoraea morbifera</name>
    <dbReference type="NCBI Taxonomy" id="2508300"/>
    <lineage>
        <taxon>Bacteria</taxon>
        <taxon>Pseudomonadati</taxon>
        <taxon>Pseudomonadota</taxon>
        <taxon>Betaproteobacteria</taxon>
        <taxon>Burkholderiales</taxon>
        <taxon>Burkholderiaceae</taxon>
        <taxon>Pandoraea</taxon>
    </lineage>
</organism>
<sequence>MLTMTLLDGPLAGRPIPLPSGMLTIGDADSDIAVTLEHGARVTLSVDDDGVRLLTAAPLWVDGLPVAPLDDDCVENDADNDAGAADRRPVAPDVSRLPLHAVIDLAGMVFRLDDGSDPTPRPMPPRPVRRQVAPHSHAPSHAPQIERRSLTSPDARAARRQRLRHRRRHGPLTWIAVAGVSSLIAAGGAAIWRTSSAWPDTGVPEPDALSALAARIAPNVVLASRDGAVRLTGGCIDDDARARLRAEARWLGMTVSDETWCPENAIETARTVLRLHGFATAHVEAAPDGELVVSGPVVANARWRAASDALDGLALPYGWRVAEGSADALDRLVTTLRKAGQLRGLDISRDRRGWRLTGALPPGRQAALKGIVDTWNHSSDASPARIEPLPPTIPTLAETGLSAPLVSIGGSPEAPALTLADGTRLAQGVRLPGGTRIVAIYADGVSIGAPDRLYYLPLTPETHLGDASDAA</sequence>
<evidence type="ECO:0000256" key="1">
    <source>
        <dbReference type="SAM" id="MobiDB-lite"/>
    </source>
</evidence>
<accession>A0A5E4SIT0</accession>
<dbReference type="Proteomes" id="UP000368474">
    <property type="component" value="Unassembled WGS sequence"/>
</dbReference>
<proteinExistence type="predicted"/>
<keyword evidence="4" id="KW-1185">Reference proteome</keyword>
<gene>
    <name evidence="3" type="ORF">PMO31116_00803</name>
</gene>
<keyword evidence="2" id="KW-1133">Transmembrane helix</keyword>
<reference evidence="3 4" key="1">
    <citation type="submission" date="2019-08" db="EMBL/GenBank/DDBJ databases">
        <authorList>
            <person name="Peeters C."/>
        </authorList>
    </citation>
    <scope>NUCLEOTIDE SEQUENCE [LARGE SCALE GENOMIC DNA]</scope>
    <source>
        <strain evidence="3 4">LMG 31116</strain>
    </source>
</reference>
<keyword evidence="2" id="KW-0472">Membrane</keyword>
<evidence type="ECO:0000313" key="3">
    <source>
        <dbReference type="EMBL" id="VVD75195.1"/>
    </source>
</evidence>
<feature type="transmembrane region" description="Helical" evidence="2">
    <location>
        <begin position="172"/>
        <end position="192"/>
    </location>
</feature>
<dbReference type="InterPro" id="IPR012843">
    <property type="entry name" value="YscD"/>
</dbReference>
<evidence type="ECO:0000256" key="2">
    <source>
        <dbReference type="SAM" id="Phobius"/>
    </source>
</evidence>